<reference evidence="2 3" key="1">
    <citation type="submission" date="2016-10" db="EMBL/GenBank/DDBJ databases">
        <authorList>
            <person name="Varghese N."/>
            <person name="Submissions S."/>
        </authorList>
    </citation>
    <scope>NUCLEOTIDE SEQUENCE [LARGE SCALE GENOMIC DNA]</scope>
    <source>
        <strain evidence="2 3">WC1T17</strain>
    </source>
</reference>
<feature type="transmembrane region" description="Helical" evidence="1">
    <location>
        <begin position="17"/>
        <end position="34"/>
    </location>
</feature>
<evidence type="ECO:0000313" key="2">
    <source>
        <dbReference type="EMBL" id="SEM67961.1"/>
    </source>
</evidence>
<name>A0ABY1ABR5_9LACO</name>
<evidence type="ECO:0000313" key="3">
    <source>
        <dbReference type="Proteomes" id="UP000182089"/>
    </source>
</evidence>
<comment type="caution">
    <text evidence="2">The sequence shown here is derived from an EMBL/GenBank/DDBJ whole genome shotgun (WGS) entry which is preliminary data.</text>
</comment>
<protein>
    <submittedName>
        <fullName evidence="2">Competence protein ComEA</fullName>
    </submittedName>
</protein>
<keyword evidence="1" id="KW-1133">Transmembrane helix</keyword>
<dbReference type="Proteomes" id="UP000182089">
    <property type="component" value="Unassembled WGS sequence"/>
</dbReference>
<accession>A0ABY1ABR5</accession>
<gene>
    <name evidence="2" type="ORF">SAMN05216431_106137</name>
</gene>
<sequence>MAFFDELRMWLEEHQKLLIIGTLVLLLGGGVFVWQSSNIFLKNDTQNLVKAKKQAVSLSESSSASFSSSSSSYIYVDVKGAVVHPRRL</sequence>
<organism evidence="2 3">
    <name type="scientific">Ligilactobacillus ruminis</name>
    <dbReference type="NCBI Taxonomy" id="1623"/>
    <lineage>
        <taxon>Bacteria</taxon>
        <taxon>Bacillati</taxon>
        <taxon>Bacillota</taxon>
        <taxon>Bacilli</taxon>
        <taxon>Lactobacillales</taxon>
        <taxon>Lactobacillaceae</taxon>
        <taxon>Ligilactobacillus</taxon>
    </lineage>
</organism>
<keyword evidence="1" id="KW-0812">Transmembrane</keyword>
<dbReference type="EMBL" id="FOCC01000006">
    <property type="protein sequence ID" value="SEM67961.1"/>
    <property type="molecule type" value="Genomic_DNA"/>
</dbReference>
<keyword evidence="1" id="KW-0472">Membrane</keyword>
<evidence type="ECO:0000256" key="1">
    <source>
        <dbReference type="SAM" id="Phobius"/>
    </source>
</evidence>
<proteinExistence type="predicted"/>